<evidence type="ECO:0000256" key="5">
    <source>
        <dbReference type="ARBA" id="ARBA00022833"/>
    </source>
</evidence>
<dbReference type="InterPro" id="IPR002933">
    <property type="entry name" value="Peptidase_M20"/>
</dbReference>
<comment type="similarity">
    <text evidence="2">Belongs to the peptidase M20A family.</text>
</comment>
<evidence type="ECO:0000256" key="2">
    <source>
        <dbReference type="ARBA" id="ARBA00006247"/>
    </source>
</evidence>
<dbReference type="Proteomes" id="UP000029867">
    <property type="component" value="Unassembled WGS sequence"/>
</dbReference>
<evidence type="ECO:0000256" key="4">
    <source>
        <dbReference type="ARBA" id="ARBA00022801"/>
    </source>
</evidence>
<dbReference type="Gene3D" id="3.40.630.10">
    <property type="entry name" value="Zn peptidases"/>
    <property type="match status" value="1"/>
</dbReference>
<evidence type="ECO:0000313" key="8">
    <source>
        <dbReference type="EMBL" id="KGK40422.1"/>
    </source>
</evidence>
<proteinExistence type="inferred from homology"/>
<feature type="domain" description="Peptidase M20 dimerisation" evidence="7">
    <location>
        <begin position="229"/>
        <end position="316"/>
    </location>
</feature>
<protein>
    <recommendedName>
        <fullName evidence="7">Peptidase M20 dimerisation domain-containing protein</fullName>
    </recommendedName>
</protein>
<feature type="chain" id="PRO_5001951748" description="Peptidase M20 dimerisation domain-containing protein" evidence="6">
    <location>
        <begin position="19"/>
        <end position="416"/>
    </location>
</feature>
<dbReference type="PANTHER" id="PTHR43808">
    <property type="entry name" value="ACETYLORNITHINE DEACETYLASE"/>
    <property type="match status" value="1"/>
</dbReference>
<evidence type="ECO:0000256" key="1">
    <source>
        <dbReference type="ARBA" id="ARBA00001947"/>
    </source>
</evidence>
<dbReference type="InterPro" id="IPR036264">
    <property type="entry name" value="Bact_exopeptidase_dim_dom"/>
</dbReference>
<keyword evidence="4" id="KW-0378">Hydrolase</keyword>
<dbReference type="AlphaFoldDB" id="A0A099P859"/>
<comment type="caution">
    <text evidence="8">The sequence shown here is derived from an EMBL/GenBank/DDBJ whole genome shotgun (WGS) entry which is preliminary data.</text>
</comment>
<gene>
    <name evidence="8" type="ORF">JL09_g477</name>
</gene>
<keyword evidence="6" id="KW-0732">Signal</keyword>
<dbReference type="eggNOG" id="KOG2275">
    <property type="taxonomic scope" value="Eukaryota"/>
</dbReference>
<dbReference type="HOGENOM" id="CLU_021802_3_0_1"/>
<accession>A0A099P859</accession>
<feature type="signal peptide" evidence="6">
    <location>
        <begin position="1"/>
        <end position="18"/>
    </location>
</feature>
<comment type="cofactor">
    <cofactor evidence="1">
        <name>Zn(2+)</name>
        <dbReference type="ChEBI" id="CHEBI:29105"/>
    </cofactor>
</comment>
<evidence type="ECO:0000313" key="9">
    <source>
        <dbReference type="Proteomes" id="UP000029867"/>
    </source>
</evidence>
<dbReference type="InterPro" id="IPR001261">
    <property type="entry name" value="ArgE/DapE_CS"/>
</dbReference>
<sequence length="416" mass="45287">MIAWVHTLGVAALTLTLAAQGAPAPVAEVSLEDIFTIPDLISGVADSISSVIDGGSKVPSIFKENPELFKLHADLVKIESISGNEYGVSRYLRKYLSDLNLGFELNVDESRRNIYAFSGTENSSVLLTSHIDTVPPYIHYSIAQDENGETRIYGRGSCDAKGSVAAQIIAAKELVEDGLVKPEELGLLYVFQEEVGGAGMLLANDYFNNNSITWDAVIFGEPTENKLATGHKGIYLADIEVKGKASHSGYPEVGIDANKILIEIMHEIESYPWPTSEILNTTTVNIGLFQGGTAGNVVSPHASCKVLMRTPVDSDLIAPVVAQIVEKHLPEALEIQFNVEVTDDPTFLDYRVPGFDTYIASYATDIPKLDHKNFTRYLYGPGTILVAHGDDEYVTAESLLQAVDDYKKLVLFSLGR</sequence>
<dbReference type="PANTHER" id="PTHR43808:SF8">
    <property type="entry name" value="PEPTIDASE M20 DIMERISATION DOMAIN-CONTAINING PROTEIN"/>
    <property type="match status" value="1"/>
</dbReference>
<dbReference type="InterPro" id="IPR050072">
    <property type="entry name" value="Peptidase_M20A"/>
</dbReference>
<reference evidence="9" key="1">
    <citation type="journal article" date="2014" name="Microb. Cell Fact.">
        <title>Exploiting Issatchenkia orientalis SD108 for succinic acid production.</title>
        <authorList>
            <person name="Xiao H."/>
            <person name="Shao Z."/>
            <person name="Jiang Y."/>
            <person name="Dole S."/>
            <person name="Zhao H."/>
        </authorList>
    </citation>
    <scope>NUCLEOTIDE SEQUENCE [LARGE SCALE GENOMIC DNA]</scope>
    <source>
        <strain evidence="9">SD108</strain>
    </source>
</reference>
<evidence type="ECO:0000256" key="6">
    <source>
        <dbReference type="SAM" id="SignalP"/>
    </source>
</evidence>
<dbReference type="SUPFAM" id="SSF53187">
    <property type="entry name" value="Zn-dependent exopeptidases"/>
    <property type="match status" value="1"/>
</dbReference>
<dbReference type="EMBL" id="JQFK01000002">
    <property type="protein sequence ID" value="KGK40422.1"/>
    <property type="molecule type" value="Genomic_DNA"/>
</dbReference>
<dbReference type="InterPro" id="IPR011650">
    <property type="entry name" value="Peptidase_M20_dimer"/>
</dbReference>
<keyword evidence="3" id="KW-0479">Metal-binding</keyword>
<dbReference type="Gene3D" id="3.30.70.360">
    <property type="match status" value="1"/>
</dbReference>
<dbReference type="VEuPathDB" id="FungiDB:C5L36_0C02360"/>
<organism evidence="8 9">
    <name type="scientific">Pichia kudriavzevii</name>
    <name type="common">Yeast</name>
    <name type="synonym">Issatchenkia orientalis</name>
    <dbReference type="NCBI Taxonomy" id="4909"/>
    <lineage>
        <taxon>Eukaryota</taxon>
        <taxon>Fungi</taxon>
        <taxon>Dikarya</taxon>
        <taxon>Ascomycota</taxon>
        <taxon>Saccharomycotina</taxon>
        <taxon>Pichiomycetes</taxon>
        <taxon>Pichiales</taxon>
        <taxon>Pichiaceae</taxon>
        <taxon>Pichia</taxon>
    </lineage>
</organism>
<evidence type="ECO:0000256" key="3">
    <source>
        <dbReference type="ARBA" id="ARBA00022723"/>
    </source>
</evidence>
<dbReference type="GO" id="GO:0046872">
    <property type="term" value="F:metal ion binding"/>
    <property type="evidence" value="ECO:0007669"/>
    <property type="project" value="UniProtKB-KW"/>
</dbReference>
<dbReference type="Pfam" id="PF01546">
    <property type="entry name" value="Peptidase_M20"/>
    <property type="match status" value="1"/>
</dbReference>
<dbReference type="GO" id="GO:0016787">
    <property type="term" value="F:hydrolase activity"/>
    <property type="evidence" value="ECO:0007669"/>
    <property type="project" value="UniProtKB-KW"/>
</dbReference>
<evidence type="ECO:0000259" key="7">
    <source>
        <dbReference type="Pfam" id="PF07687"/>
    </source>
</evidence>
<dbReference type="Pfam" id="PF07687">
    <property type="entry name" value="M20_dimer"/>
    <property type="match status" value="1"/>
</dbReference>
<keyword evidence="5" id="KW-0862">Zinc</keyword>
<dbReference type="SUPFAM" id="SSF55031">
    <property type="entry name" value="Bacterial exopeptidase dimerisation domain"/>
    <property type="match status" value="1"/>
</dbReference>
<name>A0A099P859_PICKU</name>
<dbReference type="PROSITE" id="PS00758">
    <property type="entry name" value="ARGE_DAPE_CPG2_1"/>
    <property type="match status" value="1"/>
</dbReference>